<evidence type="ECO:0000313" key="2">
    <source>
        <dbReference type="Proteomes" id="UP000054321"/>
    </source>
</evidence>
<dbReference type="HOGENOM" id="CLU_107714_2_0_1"/>
<name>A0A0C3D3Z9_OIDMZ</name>
<dbReference type="PANTHER" id="PTHR39401">
    <property type="entry name" value="SNOAL-LIKE DOMAIN-CONTAINING PROTEIN"/>
    <property type="match status" value="1"/>
</dbReference>
<sequence length="141" mass="16296">MPHSYTSEYPANVPVEAGIKTFFEAFYQRSDIAGEHEKYADFFTNSATVFVGSRNAVGREEILQLREDMWKTVAIRLHTPLKIFPFGTGADEIMLYGIVDYTFKDKREASLEWAARAKLVKEGDIWKMDFYRVYMDTATAR</sequence>
<proteinExistence type="predicted"/>
<dbReference type="PANTHER" id="PTHR39401:SF1">
    <property type="entry name" value="SNOAL-LIKE DOMAIN-CONTAINING PROTEIN"/>
    <property type="match status" value="1"/>
</dbReference>
<organism evidence="1 2">
    <name type="scientific">Oidiodendron maius (strain Zn)</name>
    <dbReference type="NCBI Taxonomy" id="913774"/>
    <lineage>
        <taxon>Eukaryota</taxon>
        <taxon>Fungi</taxon>
        <taxon>Dikarya</taxon>
        <taxon>Ascomycota</taxon>
        <taxon>Pezizomycotina</taxon>
        <taxon>Leotiomycetes</taxon>
        <taxon>Leotiomycetes incertae sedis</taxon>
        <taxon>Myxotrichaceae</taxon>
        <taxon>Oidiodendron</taxon>
    </lineage>
</organism>
<dbReference type="Gene3D" id="3.10.450.50">
    <property type="match status" value="1"/>
</dbReference>
<accession>A0A0C3D3Z9</accession>
<dbReference type="STRING" id="913774.A0A0C3D3Z9"/>
<keyword evidence="2" id="KW-1185">Reference proteome</keyword>
<dbReference type="InterPro" id="IPR032710">
    <property type="entry name" value="NTF2-like_dom_sf"/>
</dbReference>
<dbReference type="SUPFAM" id="SSF54427">
    <property type="entry name" value="NTF2-like"/>
    <property type="match status" value="1"/>
</dbReference>
<dbReference type="EMBL" id="KN832871">
    <property type="protein sequence ID" value="KIN06009.1"/>
    <property type="molecule type" value="Genomic_DNA"/>
</dbReference>
<dbReference type="InParanoid" id="A0A0C3D3Z9"/>
<dbReference type="OrthoDB" id="3468019at2759"/>
<protein>
    <recommendedName>
        <fullName evidence="3">SnoaL-like domain-containing protein</fullName>
    </recommendedName>
</protein>
<dbReference type="AlphaFoldDB" id="A0A0C3D3Z9"/>
<reference evidence="1 2" key="1">
    <citation type="submission" date="2014-04" db="EMBL/GenBank/DDBJ databases">
        <authorList>
            <consortium name="DOE Joint Genome Institute"/>
            <person name="Kuo A."/>
            <person name="Martino E."/>
            <person name="Perotto S."/>
            <person name="Kohler A."/>
            <person name="Nagy L.G."/>
            <person name="Floudas D."/>
            <person name="Copeland A."/>
            <person name="Barry K.W."/>
            <person name="Cichocki N."/>
            <person name="Veneault-Fourrey C."/>
            <person name="LaButti K."/>
            <person name="Lindquist E.A."/>
            <person name="Lipzen A."/>
            <person name="Lundell T."/>
            <person name="Morin E."/>
            <person name="Murat C."/>
            <person name="Sun H."/>
            <person name="Tunlid A."/>
            <person name="Henrissat B."/>
            <person name="Grigoriev I.V."/>
            <person name="Hibbett D.S."/>
            <person name="Martin F."/>
            <person name="Nordberg H.P."/>
            <person name="Cantor M.N."/>
            <person name="Hua S.X."/>
        </authorList>
    </citation>
    <scope>NUCLEOTIDE SEQUENCE [LARGE SCALE GENOMIC DNA]</scope>
    <source>
        <strain evidence="1 2">Zn</strain>
    </source>
</reference>
<dbReference type="Proteomes" id="UP000054321">
    <property type="component" value="Unassembled WGS sequence"/>
</dbReference>
<gene>
    <name evidence="1" type="ORF">OIDMADRAFT_49508</name>
</gene>
<evidence type="ECO:0000313" key="1">
    <source>
        <dbReference type="EMBL" id="KIN06009.1"/>
    </source>
</evidence>
<reference evidence="2" key="2">
    <citation type="submission" date="2015-01" db="EMBL/GenBank/DDBJ databases">
        <title>Evolutionary Origins and Diversification of the Mycorrhizal Mutualists.</title>
        <authorList>
            <consortium name="DOE Joint Genome Institute"/>
            <consortium name="Mycorrhizal Genomics Consortium"/>
            <person name="Kohler A."/>
            <person name="Kuo A."/>
            <person name="Nagy L.G."/>
            <person name="Floudas D."/>
            <person name="Copeland A."/>
            <person name="Barry K.W."/>
            <person name="Cichocki N."/>
            <person name="Veneault-Fourrey C."/>
            <person name="LaButti K."/>
            <person name="Lindquist E.A."/>
            <person name="Lipzen A."/>
            <person name="Lundell T."/>
            <person name="Morin E."/>
            <person name="Murat C."/>
            <person name="Riley R."/>
            <person name="Ohm R."/>
            <person name="Sun H."/>
            <person name="Tunlid A."/>
            <person name="Henrissat B."/>
            <person name="Grigoriev I.V."/>
            <person name="Hibbett D.S."/>
            <person name="Martin F."/>
        </authorList>
    </citation>
    <scope>NUCLEOTIDE SEQUENCE [LARGE SCALE GENOMIC DNA]</scope>
    <source>
        <strain evidence="2">Zn</strain>
    </source>
</reference>
<evidence type="ECO:0008006" key="3">
    <source>
        <dbReference type="Google" id="ProtNLM"/>
    </source>
</evidence>